<organism evidence="1 2">
    <name type="scientific">Trichothecium roseum</name>
    <dbReference type="NCBI Taxonomy" id="47278"/>
    <lineage>
        <taxon>Eukaryota</taxon>
        <taxon>Fungi</taxon>
        <taxon>Dikarya</taxon>
        <taxon>Ascomycota</taxon>
        <taxon>Pezizomycotina</taxon>
        <taxon>Sordariomycetes</taxon>
        <taxon>Hypocreomycetidae</taxon>
        <taxon>Hypocreales</taxon>
        <taxon>Hypocreales incertae sedis</taxon>
        <taxon>Trichothecium</taxon>
    </lineage>
</organism>
<comment type="caution">
    <text evidence="1">The sequence shown here is derived from an EMBL/GenBank/DDBJ whole genome shotgun (WGS) entry which is preliminary data.</text>
</comment>
<evidence type="ECO:0000313" key="1">
    <source>
        <dbReference type="EMBL" id="KAI9901365.1"/>
    </source>
</evidence>
<protein>
    <submittedName>
        <fullName evidence="1">Uncharacterized protein</fullName>
    </submittedName>
</protein>
<sequence length="499" mass="55876">MGTATQDRINALVEWATCHGATLNQSVEVYDSPRTGLSFRVSPSSTANLQPWDSIVSIPTSLTLSYVDALRSSFLPAEVLSSLKPHIVGRLFLIKQFLLGEASFWHPYIAALPQPLDKDAWALPPFWDDDDAELLEGTNVEVGVEKIRADVKSEYEGAAALLRAHHAANEDISHLLGKLSARLYQWAYCIFSSRSFKPSLVLSPQDLPAGANMDDFSVLLPLFDVGNHDMTAPVRWELCLDDDDNGNGNEKAEKARRHRCHLRVGRPHAPGDQVFNNYSLKTNAELLLGYGFVLPFTEELHNDYTHVRKRTADPDPGTPAEEYYISRMPTAHPSSLLVQSRQPPLLDSPGVLPAFSHVPQAMVWDIFCTLTPSSSQRAQLFPKKEEGGEEEEEGEEERERRQQNAFLRGDVGDGEARMYLEQTVAIIQHKVLQELERLEETEVEVGEGDEAGLTPRQRLALEYRARCRAVLENTLEAMGCLEEEEEEEDEKDEGEENQG</sequence>
<gene>
    <name evidence="1" type="ORF">N3K66_003182</name>
</gene>
<dbReference type="EMBL" id="CM047942">
    <property type="protein sequence ID" value="KAI9901365.1"/>
    <property type="molecule type" value="Genomic_DNA"/>
</dbReference>
<reference evidence="1" key="1">
    <citation type="submission" date="2022-10" db="EMBL/GenBank/DDBJ databases">
        <title>Complete Genome of Trichothecium roseum strain YXFP-22015, a Plant Pathogen Isolated from Citrus.</title>
        <authorList>
            <person name="Wang Y."/>
            <person name="Zhu L."/>
        </authorList>
    </citation>
    <scope>NUCLEOTIDE SEQUENCE</scope>
    <source>
        <strain evidence="1">YXFP-22015</strain>
    </source>
</reference>
<accession>A0ACC0V4P4</accession>
<dbReference type="Proteomes" id="UP001163324">
    <property type="component" value="Chromosome 3"/>
</dbReference>
<evidence type="ECO:0000313" key="2">
    <source>
        <dbReference type="Proteomes" id="UP001163324"/>
    </source>
</evidence>
<keyword evidence="2" id="KW-1185">Reference proteome</keyword>
<proteinExistence type="predicted"/>
<name>A0ACC0V4P4_9HYPO</name>